<dbReference type="Pfam" id="PF13837">
    <property type="entry name" value="Myb_DNA-bind_4"/>
    <property type="match status" value="1"/>
</dbReference>
<dbReference type="PANTHER" id="PTHR47595:SF1">
    <property type="entry name" value="MYB_SANT-LIKE DNA-BINDING DOMAIN-CONTAINING PROTEIN"/>
    <property type="match status" value="1"/>
</dbReference>
<dbReference type="InterPro" id="IPR044822">
    <property type="entry name" value="Myb_DNA-bind_4"/>
</dbReference>
<feature type="region of interest" description="Disordered" evidence="1">
    <location>
        <begin position="148"/>
        <end position="181"/>
    </location>
</feature>
<sequence length="372" mass="43907">MNKRNIWKYEETKEMLQIMLDNNYAGSFSNKHKQNMEIFRRIEHKMVESGYRYKNFMQIGVRWKNLKNLYTKAKRSNSKNEQQLFPYYEEMDSLLNRSLKKSSSEEYICTSDHEKEGYSLENSTEQFHNTANDSAPEAETETVHIKTTHTNEQKHISPTKVGTRHVSAQSHKPDRSSKLSATIAASKQELSDEFYRTQKRLIDYEFNLYVRQEEALIERMQETTRSMLEESMDMFFNRLKDVLGTQSVQHVEYDGAPALTVDILRRVMLGLIDGYMQTSDGSKYLRNPSKFHELLGGMLDTIVIQWHFDCIRSKHFDHCTAKQLNTILHGVSTYAEPCACRYVVLSATEYIDCYSHLHLSRQQYWYCYQLWF</sequence>
<name>A0A182MTW0_9DIPT</name>
<protein>
    <recommendedName>
        <fullName evidence="2">Myb/SANT-like DNA-binding domain-containing protein</fullName>
    </recommendedName>
</protein>
<evidence type="ECO:0000259" key="2">
    <source>
        <dbReference type="Pfam" id="PF13837"/>
    </source>
</evidence>
<evidence type="ECO:0000313" key="3">
    <source>
        <dbReference type="EnsemblMetazoa" id="ACUA026155-PA"/>
    </source>
</evidence>
<reference evidence="4" key="1">
    <citation type="submission" date="2013-09" db="EMBL/GenBank/DDBJ databases">
        <title>The Genome Sequence of Anopheles culicifacies species A.</title>
        <authorList>
            <consortium name="The Broad Institute Genomics Platform"/>
            <person name="Neafsey D.E."/>
            <person name="Besansky N."/>
            <person name="Howell P."/>
            <person name="Walton C."/>
            <person name="Young S.K."/>
            <person name="Zeng Q."/>
            <person name="Gargeya S."/>
            <person name="Fitzgerald M."/>
            <person name="Haas B."/>
            <person name="Abouelleil A."/>
            <person name="Allen A.W."/>
            <person name="Alvarado L."/>
            <person name="Arachchi H.M."/>
            <person name="Berlin A.M."/>
            <person name="Chapman S.B."/>
            <person name="Gainer-Dewar J."/>
            <person name="Goldberg J."/>
            <person name="Griggs A."/>
            <person name="Gujja S."/>
            <person name="Hansen M."/>
            <person name="Howarth C."/>
            <person name="Imamovic A."/>
            <person name="Ireland A."/>
            <person name="Larimer J."/>
            <person name="McCowan C."/>
            <person name="Murphy C."/>
            <person name="Pearson M."/>
            <person name="Poon T.W."/>
            <person name="Priest M."/>
            <person name="Roberts A."/>
            <person name="Saif S."/>
            <person name="Shea T."/>
            <person name="Sisk P."/>
            <person name="Sykes S."/>
            <person name="Wortman J."/>
            <person name="Nusbaum C."/>
            <person name="Birren B."/>
        </authorList>
    </citation>
    <scope>NUCLEOTIDE SEQUENCE [LARGE SCALE GENOMIC DNA]</scope>
    <source>
        <strain evidence="4">A-37</strain>
    </source>
</reference>
<feature type="domain" description="Myb/SANT-like DNA-binding" evidence="2">
    <location>
        <begin position="4"/>
        <end position="94"/>
    </location>
</feature>
<dbReference type="AlphaFoldDB" id="A0A182MTW0"/>
<dbReference type="Gene3D" id="1.10.10.60">
    <property type="entry name" value="Homeodomain-like"/>
    <property type="match status" value="1"/>
</dbReference>
<proteinExistence type="predicted"/>
<dbReference type="PANTHER" id="PTHR47595">
    <property type="entry name" value="HEAT SHOCK 70 KDA PROTEIN 14"/>
    <property type="match status" value="1"/>
</dbReference>
<dbReference type="VEuPathDB" id="VectorBase:ACUA026155"/>
<keyword evidence="4" id="KW-1185">Reference proteome</keyword>
<dbReference type="STRING" id="139723.A0A182MTW0"/>
<organism evidence="3 4">
    <name type="scientific">Anopheles culicifacies</name>
    <dbReference type="NCBI Taxonomy" id="139723"/>
    <lineage>
        <taxon>Eukaryota</taxon>
        <taxon>Metazoa</taxon>
        <taxon>Ecdysozoa</taxon>
        <taxon>Arthropoda</taxon>
        <taxon>Hexapoda</taxon>
        <taxon>Insecta</taxon>
        <taxon>Pterygota</taxon>
        <taxon>Neoptera</taxon>
        <taxon>Endopterygota</taxon>
        <taxon>Diptera</taxon>
        <taxon>Nematocera</taxon>
        <taxon>Culicoidea</taxon>
        <taxon>Culicidae</taxon>
        <taxon>Anophelinae</taxon>
        <taxon>Anopheles</taxon>
        <taxon>culicifacies species complex</taxon>
    </lineage>
</organism>
<reference evidence="3" key="2">
    <citation type="submission" date="2020-05" db="UniProtKB">
        <authorList>
            <consortium name="EnsemblMetazoa"/>
        </authorList>
    </citation>
    <scope>IDENTIFICATION</scope>
    <source>
        <strain evidence="3">A-37</strain>
    </source>
</reference>
<dbReference type="EnsemblMetazoa" id="ACUA026155-RA">
    <property type="protein sequence ID" value="ACUA026155-PA"/>
    <property type="gene ID" value="ACUA026155"/>
</dbReference>
<accession>A0A182MTW0</accession>
<evidence type="ECO:0000256" key="1">
    <source>
        <dbReference type="SAM" id="MobiDB-lite"/>
    </source>
</evidence>
<dbReference type="EMBL" id="AXCM01008365">
    <property type="status" value="NOT_ANNOTATED_CDS"/>
    <property type="molecule type" value="Genomic_DNA"/>
</dbReference>
<evidence type="ECO:0000313" key="4">
    <source>
        <dbReference type="Proteomes" id="UP000075883"/>
    </source>
</evidence>
<dbReference type="Proteomes" id="UP000075883">
    <property type="component" value="Unassembled WGS sequence"/>
</dbReference>